<dbReference type="SUPFAM" id="SSF47384">
    <property type="entry name" value="Homodimeric domain of signal transducing histidine kinase"/>
    <property type="match status" value="1"/>
</dbReference>
<keyword evidence="3" id="KW-0597">Phosphoprotein</keyword>
<dbReference type="AlphaFoldDB" id="A0A0E9LVN7"/>
<sequence>MSESALKQTSEEELNAENRKLRHLLNKVYNLGGESGGRDASCDLSYYLPLTISRILTQDTPFDERIQEVLKYLGEFTAVSRAYVFENSDDNLFCSNTYEWCETPAQSQMHLLQKIDYKDVPSWKKLLEEKGSIEAYRVETDLPQDLTSILESQSIKSILVFPLTSGSQLSGFIGFDECSFHRRWLEVEKVLLATVARLVSNAFQQRNSIRQIRQSLQTKQFLFDIASLLNKAETLEKSFSPIAEKITKTWNLEGFALYYKNTPDLNHFEMAAYSTSTEVSDWTFPLQLTLPAEFPFITLPNDQALELCQQPRQAAARKAAGFSEHSCLVAGIRTYNGPNGIMVLKWSKAESTTPLDYQLIETISGMIARQLDHRMSEISNRRHHEKILSINEQLAEKEQFLNNIIKAAPIGILLVKDRIIHYLNDKVTQSSGYEREELIGKHFSELYYPQFEDDDRIQKFYSEIVQNGVSAIDVKLRKKTGEPLFYQVTGTPGPGFETDGYFLLIGQDMTQIKAVENDLIDSEERNRKIIETNVDGIFIISQNNQLVYVNKAGCDLTGYHQKEITTLSPTAFFPSNTALKDYLSIMQKLREGDSFKGDTHITHKNGSIIQVEVNANVLSLHGSDHFYFNIHDITKRKQTEIELLLAKEKAEAADRLKSSFLANMSHEIRTPLNAIVGFSNLLGETEHEHELREEFVSLINTSADSLMAIINDVIDLSKIESGFLEIKNTTVGIDSILRAIHANYQRKIEKEQIEAFQLHLELPRSDHETVYVNADQSRLLQVINYLMDNAFKFIERGHITLGFELLHREVRIFVKDTGIGISPDKQSIVFEAFRQEDETHSKKHGGTGLGLALCKKLTEAMGGRIGLVSEKGKGSEFFLTLNQTTPVEKQAPKIQVSKPLGLNIPNWNNRMILLVDDNSSVHMQMKKLLEKTHITILSARSGAAARQLLMNRKDIDAVIMNDYLPDIEPANLANELRAAQINIPLFLQSGDDQTSKRDYYRQKGFTDCVNEPILSNDIYKTIGSMFEPV</sequence>
<dbReference type="InterPro" id="IPR011006">
    <property type="entry name" value="CheY-like_superfamily"/>
</dbReference>
<dbReference type="InterPro" id="IPR003018">
    <property type="entry name" value="GAF"/>
</dbReference>
<dbReference type="Gene3D" id="3.30.565.10">
    <property type="entry name" value="Histidine kinase-like ATPase, C-terminal domain"/>
    <property type="match status" value="1"/>
</dbReference>
<evidence type="ECO:0000256" key="3">
    <source>
        <dbReference type="ARBA" id="ARBA00022553"/>
    </source>
</evidence>
<dbReference type="InterPro" id="IPR001789">
    <property type="entry name" value="Sig_transdc_resp-reg_receiver"/>
</dbReference>
<evidence type="ECO:0000259" key="9">
    <source>
        <dbReference type="PROSITE" id="PS50112"/>
    </source>
</evidence>
<dbReference type="InterPro" id="IPR036890">
    <property type="entry name" value="HATPase_C_sf"/>
</dbReference>
<dbReference type="InterPro" id="IPR003594">
    <property type="entry name" value="HATPase_dom"/>
</dbReference>
<dbReference type="Gene3D" id="3.30.450.20">
    <property type="entry name" value="PAS domain"/>
    <property type="match status" value="2"/>
</dbReference>
<dbReference type="SMART" id="SM00065">
    <property type="entry name" value="GAF"/>
    <property type="match status" value="1"/>
</dbReference>
<evidence type="ECO:0000259" key="8">
    <source>
        <dbReference type="PROSITE" id="PS50110"/>
    </source>
</evidence>
<dbReference type="InterPro" id="IPR036097">
    <property type="entry name" value="HisK_dim/P_sf"/>
</dbReference>
<evidence type="ECO:0000256" key="2">
    <source>
        <dbReference type="ARBA" id="ARBA00012438"/>
    </source>
</evidence>
<dbReference type="PANTHER" id="PTHR43047">
    <property type="entry name" value="TWO-COMPONENT HISTIDINE PROTEIN KINASE"/>
    <property type="match status" value="1"/>
</dbReference>
<dbReference type="PROSITE" id="PS50109">
    <property type="entry name" value="HIS_KIN"/>
    <property type="match status" value="1"/>
</dbReference>
<protein>
    <recommendedName>
        <fullName evidence="2">histidine kinase</fullName>
        <ecNumber evidence="2">2.7.13.3</ecNumber>
    </recommendedName>
</protein>
<dbReference type="SMART" id="SM00091">
    <property type="entry name" value="PAS"/>
    <property type="match status" value="2"/>
</dbReference>
<dbReference type="GO" id="GO:0000155">
    <property type="term" value="F:phosphorelay sensor kinase activity"/>
    <property type="evidence" value="ECO:0007669"/>
    <property type="project" value="InterPro"/>
</dbReference>
<gene>
    <name evidence="10" type="ORF">JCM15548_11541</name>
</gene>
<dbReference type="Pfam" id="PF02518">
    <property type="entry name" value="HATPase_c"/>
    <property type="match status" value="1"/>
</dbReference>
<dbReference type="InterPro" id="IPR000014">
    <property type="entry name" value="PAS"/>
</dbReference>
<evidence type="ECO:0000259" key="7">
    <source>
        <dbReference type="PROSITE" id="PS50109"/>
    </source>
</evidence>
<organism evidence="10 11">
    <name type="scientific">Geofilum rubicundum JCM 15548</name>
    <dbReference type="NCBI Taxonomy" id="1236989"/>
    <lineage>
        <taxon>Bacteria</taxon>
        <taxon>Pseudomonadati</taxon>
        <taxon>Bacteroidota</taxon>
        <taxon>Bacteroidia</taxon>
        <taxon>Marinilabiliales</taxon>
        <taxon>Marinilabiliaceae</taxon>
        <taxon>Geofilum</taxon>
    </lineage>
</organism>
<dbReference type="Pfam" id="PF13426">
    <property type="entry name" value="PAS_9"/>
    <property type="match status" value="2"/>
</dbReference>
<dbReference type="STRING" id="1236989.JCM15548_11541"/>
<dbReference type="PROSITE" id="PS50112">
    <property type="entry name" value="PAS"/>
    <property type="match status" value="2"/>
</dbReference>
<comment type="catalytic activity">
    <reaction evidence="1">
        <text>ATP + protein L-histidine = ADP + protein N-phospho-L-histidine.</text>
        <dbReference type="EC" id="2.7.13.3"/>
    </reaction>
</comment>
<dbReference type="RefSeq" id="WP_062123612.1">
    <property type="nucleotide sequence ID" value="NZ_BAZW01000008.1"/>
</dbReference>
<dbReference type="PROSITE" id="PS50110">
    <property type="entry name" value="RESPONSE_REGULATORY"/>
    <property type="match status" value="1"/>
</dbReference>
<keyword evidence="4" id="KW-0808">Transferase</keyword>
<dbReference type="InterPro" id="IPR003661">
    <property type="entry name" value="HisK_dim/P_dom"/>
</dbReference>
<keyword evidence="11" id="KW-1185">Reference proteome</keyword>
<dbReference type="SMART" id="SM00448">
    <property type="entry name" value="REC"/>
    <property type="match status" value="1"/>
</dbReference>
<feature type="domain" description="Histidine kinase" evidence="7">
    <location>
        <begin position="663"/>
        <end position="885"/>
    </location>
</feature>
<dbReference type="Gene3D" id="3.30.450.40">
    <property type="match status" value="1"/>
</dbReference>
<dbReference type="InterPro" id="IPR029016">
    <property type="entry name" value="GAF-like_dom_sf"/>
</dbReference>
<evidence type="ECO:0000256" key="6">
    <source>
        <dbReference type="PROSITE-ProRule" id="PRU00169"/>
    </source>
</evidence>
<dbReference type="OrthoDB" id="9796457at2"/>
<dbReference type="CDD" id="cd00156">
    <property type="entry name" value="REC"/>
    <property type="match status" value="1"/>
</dbReference>
<comment type="caution">
    <text evidence="6">Lacks conserved residue(s) required for the propagation of feature annotation.</text>
</comment>
<dbReference type="SMART" id="SM00388">
    <property type="entry name" value="HisKA"/>
    <property type="match status" value="1"/>
</dbReference>
<dbReference type="CDD" id="cd00082">
    <property type="entry name" value="HisKA"/>
    <property type="match status" value="1"/>
</dbReference>
<dbReference type="SUPFAM" id="SSF52172">
    <property type="entry name" value="CheY-like"/>
    <property type="match status" value="1"/>
</dbReference>
<proteinExistence type="predicted"/>
<feature type="domain" description="PAS" evidence="9">
    <location>
        <begin position="420"/>
        <end position="468"/>
    </location>
</feature>
<dbReference type="Gene3D" id="3.40.50.2300">
    <property type="match status" value="1"/>
</dbReference>
<evidence type="ECO:0000313" key="10">
    <source>
        <dbReference type="EMBL" id="GAO29363.1"/>
    </source>
</evidence>
<reference evidence="10 11" key="1">
    <citation type="journal article" date="2015" name="Microbes Environ.">
        <title>Distribution and evolution of nitrogen fixation genes in the phylum bacteroidetes.</title>
        <authorList>
            <person name="Inoue J."/>
            <person name="Oshima K."/>
            <person name="Suda W."/>
            <person name="Sakamoto M."/>
            <person name="Iino T."/>
            <person name="Noda S."/>
            <person name="Hongoh Y."/>
            <person name="Hattori M."/>
            <person name="Ohkuma M."/>
        </authorList>
    </citation>
    <scope>NUCLEOTIDE SEQUENCE [LARGE SCALE GENOMIC DNA]</scope>
    <source>
        <strain evidence="10">JCM 15548</strain>
    </source>
</reference>
<comment type="caution">
    <text evidence="10">The sequence shown here is derived from an EMBL/GenBank/DDBJ whole genome shotgun (WGS) entry which is preliminary data.</text>
</comment>
<evidence type="ECO:0000256" key="1">
    <source>
        <dbReference type="ARBA" id="ARBA00000085"/>
    </source>
</evidence>
<dbReference type="Proteomes" id="UP000032900">
    <property type="component" value="Unassembled WGS sequence"/>
</dbReference>
<dbReference type="PRINTS" id="PR00344">
    <property type="entry name" value="BCTRLSENSOR"/>
</dbReference>
<dbReference type="Pfam" id="PF00072">
    <property type="entry name" value="Response_reg"/>
    <property type="match status" value="1"/>
</dbReference>
<dbReference type="PANTHER" id="PTHR43047:SF64">
    <property type="entry name" value="HISTIDINE KINASE CONTAINING CHEY-HOMOLOGOUS RECEIVER DOMAIN AND PAS DOMAIN-RELATED"/>
    <property type="match status" value="1"/>
</dbReference>
<dbReference type="Gene3D" id="1.10.287.130">
    <property type="match status" value="1"/>
</dbReference>
<dbReference type="InterPro" id="IPR005467">
    <property type="entry name" value="His_kinase_dom"/>
</dbReference>
<dbReference type="SUPFAM" id="SSF55874">
    <property type="entry name" value="ATPase domain of HSP90 chaperone/DNA topoisomerase II/histidine kinase"/>
    <property type="match status" value="1"/>
</dbReference>
<keyword evidence="5 10" id="KW-0418">Kinase</keyword>
<feature type="domain" description="PAS" evidence="9">
    <location>
        <begin position="522"/>
        <end position="564"/>
    </location>
</feature>
<dbReference type="Pfam" id="PF01590">
    <property type="entry name" value="GAF"/>
    <property type="match status" value="1"/>
</dbReference>
<dbReference type="EMBL" id="BAZW01000008">
    <property type="protein sequence ID" value="GAO29363.1"/>
    <property type="molecule type" value="Genomic_DNA"/>
</dbReference>
<evidence type="ECO:0000256" key="5">
    <source>
        <dbReference type="ARBA" id="ARBA00022777"/>
    </source>
</evidence>
<name>A0A0E9LVN7_9BACT</name>
<dbReference type="CDD" id="cd00130">
    <property type="entry name" value="PAS"/>
    <property type="match status" value="2"/>
</dbReference>
<dbReference type="NCBIfam" id="TIGR00229">
    <property type="entry name" value="sensory_box"/>
    <property type="match status" value="2"/>
</dbReference>
<dbReference type="InterPro" id="IPR004358">
    <property type="entry name" value="Sig_transdc_His_kin-like_C"/>
</dbReference>
<dbReference type="EC" id="2.7.13.3" evidence="2"/>
<evidence type="ECO:0000256" key="4">
    <source>
        <dbReference type="ARBA" id="ARBA00022679"/>
    </source>
</evidence>
<accession>A0A0E9LVN7</accession>
<dbReference type="SUPFAM" id="SSF55781">
    <property type="entry name" value="GAF domain-like"/>
    <property type="match status" value="2"/>
</dbReference>
<dbReference type="CDD" id="cd16922">
    <property type="entry name" value="HATPase_EvgS-ArcB-TorS-like"/>
    <property type="match status" value="1"/>
</dbReference>
<evidence type="ECO:0000313" key="11">
    <source>
        <dbReference type="Proteomes" id="UP000032900"/>
    </source>
</evidence>
<dbReference type="SMART" id="SM00387">
    <property type="entry name" value="HATPase_c"/>
    <property type="match status" value="1"/>
</dbReference>
<dbReference type="Pfam" id="PF00512">
    <property type="entry name" value="HisKA"/>
    <property type="match status" value="1"/>
</dbReference>
<dbReference type="InterPro" id="IPR035965">
    <property type="entry name" value="PAS-like_dom_sf"/>
</dbReference>
<dbReference type="SUPFAM" id="SSF55785">
    <property type="entry name" value="PYP-like sensor domain (PAS domain)"/>
    <property type="match status" value="2"/>
</dbReference>
<feature type="domain" description="Response regulatory" evidence="8">
    <location>
        <begin position="911"/>
        <end position="1026"/>
    </location>
</feature>